<comment type="subcellular location">
    <subcellularLocation>
        <location evidence="1">Membrane</location>
        <topology evidence="1">Multi-pass membrane protein</topology>
    </subcellularLocation>
</comment>
<evidence type="ECO:0000256" key="1">
    <source>
        <dbReference type="ARBA" id="ARBA00004141"/>
    </source>
</evidence>
<evidence type="ECO:0000256" key="3">
    <source>
        <dbReference type="SAM" id="Phobius"/>
    </source>
</evidence>
<feature type="transmembrane region" description="Helical" evidence="3">
    <location>
        <begin position="495"/>
        <end position="515"/>
    </location>
</feature>
<dbReference type="GO" id="GO:0016020">
    <property type="term" value="C:membrane"/>
    <property type="evidence" value="ECO:0007669"/>
    <property type="project" value="UniProtKB-SubCell"/>
</dbReference>
<keyword evidence="3" id="KW-0812">Transmembrane</keyword>
<gene>
    <name evidence="5" type="ORF">D9757_009076</name>
</gene>
<dbReference type="GO" id="GO:0022857">
    <property type="term" value="F:transmembrane transporter activity"/>
    <property type="evidence" value="ECO:0007669"/>
    <property type="project" value="InterPro"/>
</dbReference>
<evidence type="ECO:0000313" key="6">
    <source>
        <dbReference type="Proteomes" id="UP000518752"/>
    </source>
</evidence>
<feature type="transmembrane region" description="Helical" evidence="3">
    <location>
        <begin position="521"/>
        <end position="539"/>
    </location>
</feature>
<organism evidence="5 6">
    <name type="scientific">Collybiopsis confluens</name>
    <dbReference type="NCBI Taxonomy" id="2823264"/>
    <lineage>
        <taxon>Eukaryota</taxon>
        <taxon>Fungi</taxon>
        <taxon>Dikarya</taxon>
        <taxon>Basidiomycota</taxon>
        <taxon>Agaricomycotina</taxon>
        <taxon>Agaricomycetes</taxon>
        <taxon>Agaricomycetidae</taxon>
        <taxon>Agaricales</taxon>
        <taxon>Marasmiineae</taxon>
        <taxon>Omphalotaceae</taxon>
        <taxon>Collybiopsis</taxon>
    </lineage>
</organism>
<feature type="transmembrane region" description="Helical" evidence="3">
    <location>
        <begin position="352"/>
        <end position="373"/>
    </location>
</feature>
<evidence type="ECO:0000313" key="5">
    <source>
        <dbReference type="EMBL" id="KAF5381411.1"/>
    </source>
</evidence>
<dbReference type="AlphaFoldDB" id="A0A8H5M5G4"/>
<feature type="transmembrane region" description="Helical" evidence="3">
    <location>
        <begin position="264"/>
        <end position="285"/>
    </location>
</feature>
<dbReference type="SUPFAM" id="SSF103473">
    <property type="entry name" value="MFS general substrate transporter"/>
    <property type="match status" value="1"/>
</dbReference>
<dbReference type="Proteomes" id="UP000518752">
    <property type="component" value="Unassembled WGS sequence"/>
</dbReference>
<dbReference type="Gene3D" id="1.20.1250.20">
    <property type="entry name" value="MFS general substrate transporter like domains"/>
    <property type="match status" value="2"/>
</dbReference>
<feature type="transmembrane region" description="Helical" evidence="3">
    <location>
        <begin position="320"/>
        <end position="340"/>
    </location>
</feature>
<feature type="domain" description="Major facilitator superfamily (MFS) profile" evidence="4">
    <location>
        <begin position="427"/>
        <end position="637"/>
    </location>
</feature>
<proteinExistence type="inferred from homology"/>
<evidence type="ECO:0000256" key="2">
    <source>
        <dbReference type="ARBA" id="ARBA00006727"/>
    </source>
</evidence>
<comment type="caution">
    <text evidence="5">The sequence shown here is derived from an EMBL/GenBank/DDBJ whole genome shotgun (WGS) entry which is preliminary data.</text>
</comment>
<accession>A0A8H5M5G4</accession>
<feature type="transmembrane region" description="Helical" evidence="3">
    <location>
        <begin position="297"/>
        <end position="314"/>
    </location>
</feature>
<keyword evidence="6" id="KW-1185">Reference proteome</keyword>
<reference evidence="5 6" key="1">
    <citation type="journal article" date="2020" name="ISME J.">
        <title>Uncovering the hidden diversity of litter-decomposition mechanisms in mushroom-forming fungi.</title>
        <authorList>
            <person name="Floudas D."/>
            <person name="Bentzer J."/>
            <person name="Ahren D."/>
            <person name="Johansson T."/>
            <person name="Persson P."/>
            <person name="Tunlid A."/>
        </authorList>
    </citation>
    <scope>NUCLEOTIDE SEQUENCE [LARGE SCALE GENOMIC DNA]</scope>
    <source>
        <strain evidence="5 6">CBS 406.79</strain>
    </source>
</reference>
<name>A0A8H5M5G4_9AGAR</name>
<sequence>MLAPTSTNPMSEEPSPSPFVSNWYLFTGSSESGSVPSQDVCWRVSGPPRGAGELFRMCRYPVGLLRRKFFLRTLNARWKIQAQASSFILPSKCEFVYERRSGSCNDYLASIKARTASHVLSVKPMAPSSKNPSSIELAALPNNPFAPGDNRQNFQNYTSPPSTPLDEVGAPTFPLTSTPSRTPILGREPENAVFLPPMDRGFHAWAYLASAWCMTLLTWYESALYNISVKTNASNVRSLPFSYGIFLNFYASDPDFRHYPSSSLALVGSLCNGILYLSSPIVLPIINRYPWHKRNTMILGAILCVGGLVGAAFARTFVHLIITQGIMFSVGGSLVYYPMSTYLFEWFWAKKGIANGVVFSGTGVGGIVIPFVVENLLEKYGRRVALLSLAVAFLVLTIPCLPFVKPRVPVAQVVDVRSINTRFLTYTFYLRYIFPVFLVFSLLRITDPDLPFLAFASDLNLTTTSGTLAISLFNGSTAIGLIFLGWLSDYLDVRWAILISSLGSAISVFFIWGFAKSLTPLLAFACVYGFLGPAWSALWPRFVVMSDKDDLDPRQASTLMGIFIAGRGIGSVLSAPIASGLLSHSWSLKGNSPSIYGFQGYGPLIAFTGVTLLSSSLGTGYRLLDKTRRTHHITGEI</sequence>
<protein>
    <recommendedName>
        <fullName evidence="4">Major facilitator superfamily (MFS) profile domain-containing protein</fullName>
    </recommendedName>
</protein>
<keyword evidence="3" id="KW-0472">Membrane</keyword>
<keyword evidence="3" id="KW-1133">Transmembrane helix</keyword>
<dbReference type="PANTHER" id="PTHR11360">
    <property type="entry name" value="MONOCARBOXYLATE TRANSPORTER"/>
    <property type="match status" value="1"/>
</dbReference>
<comment type="similarity">
    <text evidence="2">Belongs to the major facilitator superfamily. Monocarboxylate porter (TC 2.A.1.13) family.</text>
</comment>
<dbReference type="InterPro" id="IPR036259">
    <property type="entry name" value="MFS_trans_sf"/>
</dbReference>
<feature type="transmembrane region" description="Helical" evidence="3">
    <location>
        <begin position="466"/>
        <end position="488"/>
    </location>
</feature>
<dbReference type="PROSITE" id="PS50850">
    <property type="entry name" value="MFS"/>
    <property type="match status" value="1"/>
</dbReference>
<dbReference type="EMBL" id="JAACJN010000058">
    <property type="protein sequence ID" value="KAF5381411.1"/>
    <property type="molecule type" value="Genomic_DNA"/>
</dbReference>
<feature type="transmembrane region" description="Helical" evidence="3">
    <location>
        <begin position="424"/>
        <end position="446"/>
    </location>
</feature>
<dbReference type="InterPro" id="IPR020846">
    <property type="entry name" value="MFS_dom"/>
</dbReference>
<feature type="transmembrane region" description="Helical" evidence="3">
    <location>
        <begin position="559"/>
        <end position="581"/>
    </location>
</feature>
<dbReference type="InterPro" id="IPR011701">
    <property type="entry name" value="MFS"/>
</dbReference>
<dbReference type="PANTHER" id="PTHR11360:SF287">
    <property type="entry name" value="MFS MONOCARBOXYLATE TRANSPORTER"/>
    <property type="match status" value="1"/>
</dbReference>
<feature type="transmembrane region" description="Helical" evidence="3">
    <location>
        <begin position="601"/>
        <end position="624"/>
    </location>
</feature>
<feature type="transmembrane region" description="Helical" evidence="3">
    <location>
        <begin position="385"/>
        <end position="404"/>
    </location>
</feature>
<dbReference type="InterPro" id="IPR050327">
    <property type="entry name" value="Proton-linked_MCT"/>
</dbReference>
<evidence type="ECO:0000259" key="4">
    <source>
        <dbReference type="PROSITE" id="PS50850"/>
    </source>
</evidence>
<dbReference type="Pfam" id="PF07690">
    <property type="entry name" value="MFS_1"/>
    <property type="match status" value="2"/>
</dbReference>
<dbReference type="OrthoDB" id="2213137at2759"/>